<feature type="binding site" evidence="5">
    <location>
        <begin position="99"/>
        <end position="100"/>
    </location>
    <ligand>
        <name>ATP</name>
        <dbReference type="ChEBI" id="CHEBI:30616"/>
    </ligand>
</feature>
<dbReference type="EMBL" id="CP017603">
    <property type="protein sequence ID" value="AOY75290.1"/>
    <property type="molecule type" value="Genomic_DNA"/>
</dbReference>
<dbReference type="Proteomes" id="UP000192478">
    <property type="component" value="Chromosome"/>
</dbReference>
<dbReference type="GO" id="GO:0051082">
    <property type="term" value="F:unfolded protein binding"/>
    <property type="evidence" value="ECO:0007669"/>
    <property type="project" value="InterPro"/>
</dbReference>
<evidence type="ECO:0000256" key="1">
    <source>
        <dbReference type="ARBA" id="ARBA00008239"/>
    </source>
</evidence>
<dbReference type="PIRSF" id="PIRSF002583">
    <property type="entry name" value="Hsp90"/>
    <property type="match status" value="1"/>
</dbReference>
<evidence type="ECO:0000313" key="9">
    <source>
        <dbReference type="Proteomes" id="UP000192478"/>
    </source>
</evidence>
<accession>A0AAC9WIE4</accession>
<dbReference type="InterPro" id="IPR001404">
    <property type="entry name" value="Hsp90_fam"/>
</dbReference>
<dbReference type="InterPro" id="IPR020568">
    <property type="entry name" value="Ribosomal_Su5_D2-typ_SF"/>
</dbReference>
<reference evidence="6 8" key="1">
    <citation type="submission" date="2016-10" db="EMBL/GenBank/DDBJ databases">
        <title>Complete Genome Sequence of Acetogen Clostridium formicoaceticum ATCC 27076.</title>
        <authorList>
            <person name="Bao T."/>
            <person name="Cheng C."/>
            <person name="Zhao J."/>
            <person name="Yang S.-T."/>
            <person name="Wang J."/>
            <person name="Wang M."/>
        </authorList>
    </citation>
    <scope>NUCLEOTIDE SEQUENCE [LARGE SCALE GENOMIC DNA]</scope>
    <source>
        <strain evidence="6 8">ATCC 27076</strain>
    </source>
</reference>
<feature type="binding site" evidence="5">
    <location>
        <position position="84"/>
    </location>
    <ligand>
        <name>ATP</name>
        <dbReference type="ChEBI" id="CHEBI:30616"/>
    </ligand>
</feature>
<dbReference type="SUPFAM" id="SSF110942">
    <property type="entry name" value="HSP90 C-terminal domain"/>
    <property type="match status" value="1"/>
</dbReference>
<dbReference type="Pfam" id="PF00183">
    <property type="entry name" value="HSP90"/>
    <property type="match status" value="1"/>
</dbReference>
<feature type="binding site" evidence="5">
    <location>
        <position position="33"/>
    </location>
    <ligand>
        <name>ATP</name>
        <dbReference type="ChEBI" id="CHEBI:30616"/>
    </ligand>
</feature>
<dbReference type="InterPro" id="IPR037196">
    <property type="entry name" value="HSP90_C"/>
</dbReference>
<dbReference type="CDD" id="cd16927">
    <property type="entry name" value="HATPase_Hsp90-like"/>
    <property type="match status" value="1"/>
</dbReference>
<reference evidence="7 9" key="2">
    <citation type="submission" date="2017-03" db="EMBL/GenBank/DDBJ databases">
        <title>Complete sequence of Clostridium formicaceticum DSM 92.</title>
        <authorList>
            <person name="Poehlein A."/>
            <person name="Karl M."/>
            <person name="Bengelsdorf F.R."/>
            <person name="Duerre P."/>
            <person name="Daniel R."/>
        </authorList>
    </citation>
    <scope>NUCLEOTIDE SEQUENCE [LARGE SCALE GENOMIC DNA]</scope>
    <source>
        <strain evidence="7 9">DSM 92</strain>
    </source>
</reference>
<dbReference type="GO" id="GO:0140662">
    <property type="term" value="F:ATP-dependent protein folding chaperone"/>
    <property type="evidence" value="ECO:0007669"/>
    <property type="project" value="InterPro"/>
</dbReference>
<dbReference type="NCBIfam" id="NF003555">
    <property type="entry name" value="PRK05218.1"/>
    <property type="match status" value="1"/>
</dbReference>
<dbReference type="Gene3D" id="3.30.565.10">
    <property type="entry name" value="Histidine kinase-like ATPase, C-terminal domain"/>
    <property type="match status" value="1"/>
</dbReference>
<feature type="binding site" evidence="5">
    <location>
        <position position="79"/>
    </location>
    <ligand>
        <name>ATP</name>
        <dbReference type="ChEBI" id="CHEBI:30616"/>
    </ligand>
</feature>
<evidence type="ECO:0000313" key="7">
    <source>
        <dbReference type="EMBL" id="ARE89729.1"/>
    </source>
</evidence>
<dbReference type="Gene3D" id="1.20.120.790">
    <property type="entry name" value="Heat shock protein 90, C-terminal domain"/>
    <property type="match status" value="1"/>
</dbReference>
<keyword evidence="8" id="KW-1185">Reference proteome</keyword>
<dbReference type="GO" id="GO:0005524">
    <property type="term" value="F:ATP binding"/>
    <property type="evidence" value="ECO:0007669"/>
    <property type="project" value="UniProtKB-KW"/>
</dbReference>
<evidence type="ECO:0000256" key="3">
    <source>
        <dbReference type="ARBA" id="ARBA00022840"/>
    </source>
</evidence>
<dbReference type="Gene3D" id="3.40.50.11260">
    <property type="match status" value="1"/>
</dbReference>
<evidence type="ECO:0000313" key="6">
    <source>
        <dbReference type="EMBL" id="AOY75290.1"/>
    </source>
</evidence>
<dbReference type="KEGG" id="cfm:BJL90_04840"/>
<dbReference type="GO" id="GO:0016887">
    <property type="term" value="F:ATP hydrolysis activity"/>
    <property type="evidence" value="ECO:0007669"/>
    <property type="project" value="InterPro"/>
</dbReference>
<dbReference type="InterPro" id="IPR020575">
    <property type="entry name" value="Hsp90_N"/>
</dbReference>
<feature type="binding site" evidence="5">
    <location>
        <position position="336"/>
    </location>
    <ligand>
        <name>ATP</name>
        <dbReference type="ChEBI" id="CHEBI:30616"/>
    </ligand>
</feature>
<evidence type="ECO:0000313" key="8">
    <source>
        <dbReference type="Proteomes" id="UP000177894"/>
    </source>
</evidence>
<sequence>MNKEKGNLSIHSENIFPIIKKWLYSDQDIFIRELISNACDAITKVKRLSSLGEADLGDNTDFQVKVVLNKTAKTLKFIDNGIGMTEEEVKKYINQIAFSGAEDFLKTYKDKGDVDQIIGHFGLGFYSSFMVAETVEINTLSYKQDALAVKWRCDGRTEFEMENSSKDERGTEITLYLGEEGGDFLNEYTVKSTIEKYCSFMPYPIYFEVADKEPEKDKDGNLIVEEPEVLNDVTPLYSKQPSSCTDEEYKEFYRKTFRDFQEPLFWIHLNMDYPFNLKGILYFPKLNTEFDTMEGRIKLYNNQVFVADNIKEVIPEFLLLLKGVIDCPDLPLNVSRSFLQNDGFTRKISDYITKKVADKLNSLFKSEREGFEKFWEDISPFIKYGVLKDSKFYEKVASIILYKTTNQQYITLEEYLEKYGEKLDKQVYYVSDDVQQAQYIKMLQEYELEAVILDHNIDSAFISHMEMKKKDIGFKRVDSNITELMKDKDQATDGESSTKEAETLTKVFSKTLGKEDCKVQLESLKSQDVAGMIILSEESRRMQEMMKRYSMGGLNMGAMPTEEILVLNKKHPLIQYILEHAEEETELLNCIVQQVYDLAVMGHKPLSPEAMTNFIKRSHEIMKQLIL</sequence>
<dbReference type="Gene3D" id="3.30.230.80">
    <property type="match status" value="1"/>
</dbReference>
<dbReference type="RefSeq" id="WP_070964789.1">
    <property type="nucleotide sequence ID" value="NZ_CP017603.1"/>
</dbReference>
<feature type="binding site" evidence="5">
    <location>
        <position position="171"/>
    </location>
    <ligand>
        <name>ATP</name>
        <dbReference type="ChEBI" id="CHEBI:30616"/>
    </ligand>
</feature>
<organism evidence="7 9">
    <name type="scientific">Clostridium formicaceticum</name>
    <dbReference type="NCBI Taxonomy" id="1497"/>
    <lineage>
        <taxon>Bacteria</taxon>
        <taxon>Bacillati</taxon>
        <taxon>Bacillota</taxon>
        <taxon>Clostridia</taxon>
        <taxon>Eubacteriales</taxon>
        <taxon>Clostridiaceae</taxon>
        <taxon>Clostridium</taxon>
    </lineage>
</organism>
<dbReference type="Proteomes" id="UP000177894">
    <property type="component" value="Chromosome"/>
</dbReference>
<dbReference type="SUPFAM" id="SSF55874">
    <property type="entry name" value="ATPase domain of HSP90 chaperone/DNA topoisomerase II/histidine kinase"/>
    <property type="match status" value="1"/>
</dbReference>
<keyword evidence="3 5" id="KW-0067">ATP-binding</keyword>
<dbReference type="AlphaFoldDB" id="A0AAC9WIE4"/>
<proteinExistence type="inferred from homology"/>
<dbReference type="SUPFAM" id="SSF54211">
    <property type="entry name" value="Ribosomal protein S5 domain 2-like"/>
    <property type="match status" value="1"/>
</dbReference>
<dbReference type="PRINTS" id="PR00775">
    <property type="entry name" value="HEATSHOCK90"/>
</dbReference>
<dbReference type="Pfam" id="PF13589">
    <property type="entry name" value="HATPase_c_3"/>
    <property type="match status" value="1"/>
</dbReference>
<comment type="similarity">
    <text evidence="1">Belongs to the heat shock protein 90 family.</text>
</comment>
<keyword evidence="4" id="KW-0143">Chaperone</keyword>
<dbReference type="EMBL" id="CP020559">
    <property type="protein sequence ID" value="ARE89729.1"/>
    <property type="molecule type" value="Genomic_DNA"/>
</dbReference>
<name>A0AAC9WIE4_9CLOT</name>
<evidence type="ECO:0000256" key="2">
    <source>
        <dbReference type="ARBA" id="ARBA00022741"/>
    </source>
</evidence>
<dbReference type="FunFam" id="3.30.230.80:FF:000008">
    <property type="entry name" value="Molecular chaperone HtpG"/>
    <property type="match status" value="1"/>
</dbReference>
<feature type="binding site" evidence="5">
    <location>
        <position position="37"/>
    </location>
    <ligand>
        <name>ATP</name>
        <dbReference type="ChEBI" id="CHEBI:30616"/>
    </ligand>
</feature>
<evidence type="ECO:0000256" key="4">
    <source>
        <dbReference type="ARBA" id="ARBA00023186"/>
    </source>
</evidence>
<dbReference type="InterPro" id="IPR036890">
    <property type="entry name" value="HATPase_C_sf"/>
</dbReference>
<dbReference type="PANTHER" id="PTHR11528">
    <property type="entry name" value="HEAT SHOCK PROTEIN 90 FAMILY MEMBER"/>
    <property type="match status" value="1"/>
</dbReference>
<gene>
    <name evidence="7" type="primary">htpG</name>
    <name evidence="6" type="ORF">BJL90_04840</name>
    <name evidence="7" type="ORF">CLFO_42100</name>
</gene>
<keyword evidence="2 5" id="KW-0547">Nucleotide-binding</keyword>
<protein>
    <submittedName>
        <fullName evidence="7">Chaperone protein HtpG</fullName>
    </submittedName>
    <submittedName>
        <fullName evidence="6">Molecular chaperone HtpG</fullName>
    </submittedName>
</protein>
<evidence type="ECO:0000256" key="5">
    <source>
        <dbReference type="PIRSR" id="PIRSR002583-1"/>
    </source>
</evidence>